<dbReference type="InterPro" id="IPR005184">
    <property type="entry name" value="DUF306_Meta_HslJ"/>
</dbReference>
<proteinExistence type="predicted"/>
<evidence type="ECO:0000313" key="4">
    <source>
        <dbReference type="Proteomes" id="UP000188298"/>
    </source>
</evidence>
<dbReference type="PANTHER" id="PTHR35535:SF1">
    <property type="entry name" value="HEAT SHOCK PROTEIN HSLJ"/>
    <property type="match status" value="1"/>
</dbReference>
<gene>
    <name evidence="3" type="ORF">XJ32_00405</name>
</gene>
<keyword evidence="1" id="KW-0732">Signal</keyword>
<dbReference type="KEGG" id="hbl:XJ32_00405"/>
<dbReference type="EMBL" id="CP019645">
    <property type="protein sequence ID" value="AQQ58808.1"/>
    <property type="molecule type" value="Genomic_DNA"/>
</dbReference>
<feature type="signal peptide" evidence="1">
    <location>
        <begin position="1"/>
        <end position="25"/>
    </location>
</feature>
<evidence type="ECO:0000313" key="3">
    <source>
        <dbReference type="EMBL" id="AQQ58808.1"/>
    </source>
</evidence>
<name>A0A1Q2LEH1_9HELI</name>
<evidence type="ECO:0000259" key="2">
    <source>
        <dbReference type="Pfam" id="PF03724"/>
    </source>
</evidence>
<feature type="chain" id="PRO_5010184590" description="DUF306 domain-containing protein" evidence="1">
    <location>
        <begin position="26"/>
        <end position="157"/>
    </location>
</feature>
<dbReference type="RefSeq" id="WP_005218022.1">
    <property type="nucleotide sequence ID" value="NZ_CABKOK010000009.1"/>
</dbReference>
<dbReference type="Pfam" id="PF03724">
    <property type="entry name" value="META"/>
    <property type="match status" value="1"/>
</dbReference>
<reference evidence="3 4" key="1">
    <citation type="submission" date="2017-02" db="EMBL/GenBank/DDBJ databases">
        <title>Whole genome sequencing of Helicobacter bilis strain AAQJH.</title>
        <authorList>
            <person name="Conlan S."/>
            <person name="Thomas P.J."/>
            <person name="Mullikin J."/>
            <person name="Palmore T.N."/>
            <person name="Frank K.M."/>
            <person name="Segre J.A."/>
        </authorList>
    </citation>
    <scope>NUCLEOTIDE SEQUENCE [LARGE SCALE GENOMIC DNA]</scope>
    <source>
        <strain evidence="3 4">AAQJH</strain>
    </source>
</reference>
<accession>A0A1Q2LEH1</accession>
<protein>
    <recommendedName>
        <fullName evidence="2">DUF306 domain-containing protein</fullName>
    </recommendedName>
</protein>
<dbReference type="AlphaFoldDB" id="A0A1Q2LEH1"/>
<sequence length="157" mass="17204">MKTSTKLMAKTALIAGLCVPITLLANGDMMHMNTQSIGQKGGVAVNLIGDWRVSLIEIDGAFTRVPEQAEGVSMQISSNQIAGIAGCNNFMSPYTLSANKQQITISEGASTRKMCHPEEVMRFEDSFLRLLNGTFMIEKNFEGITLVRDNVKIYLVK</sequence>
<dbReference type="Gene3D" id="2.40.128.270">
    <property type="match status" value="1"/>
</dbReference>
<dbReference type="InterPro" id="IPR038670">
    <property type="entry name" value="HslJ-like_sf"/>
</dbReference>
<organism evidence="3 4">
    <name type="scientific">Helicobacter bilis</name>
    <dbReference type="NCBI Taxonomy" id="37372"/>
    <lineage>
        <taxon>Bacteria</taxon>
        <taxon>Pseudomonadati</taxon>
        <taxon>Campylobacterota</taxon>
        <taxon>Epsilonproteobacteria</taxon>
        <taxon>Campylobacterales</taxon>
        <taxon>Helicobacteraceae</taxon>
        <taxon>Helicobacter</taxon>
    </lineage>
</organism>
<dbReference type="PANTHER" id="PTHR35535">
    <property type="entry name" value="HEAT SHOCK PROTEIN HSLJ"/>
    <property type="match status" value="1"/>
</dbReference>
<evidence type="ECO:0000256" key="1">
    <source>
        <dbReference type="SAM" id="SignalP"/>
    </source>
</evidence>
<dbReference type="Proteomes" id="UP000188298">
    <property type="component" value="Chromosome"/>
</dbReference>
<feature type="domain" description="DUF306" evidence="2">
    <location>
        <begin position="50"/>
        <end position="146"/>
    </location>
</feature>
<dbReference type="InterPro" id="IPR053147">
    <property type="entry name" value="Hsp_HslJ-like"/>
</dbReference>